<feature type="region of interest" description="Disordered" evidence="1">
    <location>
        <begin position="47"/>
        <end position="75"/>
    </location>
</feature>
<evidence type="ECO:0000256" key="2">
    <source>
        <dbReference type="SAM" id="SignalP"/>
    </source>
</evidence>
<feature type="chain" id="PRO_5021985654" evidence="2">
    <location>
        <begin position="20"/>
        <end position="106"/>
    </location>
</feature>
<organism evidence="3 4">
    <name type="scientific">Flavobacterium zepuense</name>
    <dbReference type="NCBI Taxonomy" id="2593302"/>
    <lineage>
        <taxon>Bacteria</taxon>
        <taxon>Pseudomonadati</taxon>
        <taxon>Bacteroidota</taxon>
        <taxon>Flavobacteriia</taxon>
        <taxon>Flavobacteriales</taxon>
        <taxon>Flavobacteriaceae</taxon>
        <taxon>Flavobacterium</taxon>
    </lineage>
</organism>
<name>A0A552V3U8_9FLAO</name>
<dbReference type="Proteomes" id="UP000320643">
    <property type="component" value="Unassembled WGS sequence"/>
</dbReference>
<accession>A0A552V3U8</accession>
<keyword evidence="4" id="KW-1185">Reference proteome</keyword>
<protein>
    <submittedName>
        <fullName evidence="3">Uncharacterized protein</fullName>
    </submittedName>
</protein>
<sequence>MKKIILSLAALFTIGVASAQSYIKQPDPTTYNVVEYKATKKAAPATEVKTETETTTTTPATTTKATAAKKQERARVDEFTSDVPQVANDPKAVIANDKKVATADKK</sequence>
<comment type="caution">
    <text evidence="3">The sequence shown here is derived from an EMBL/GenBank/DDBJ whole genome shotgun (WGS) entry which is preliminary data.</text>
</comment>
<keyword evidence="2" id="KW-0732">Signal</keyword>
<feature type="signal peptide" evidence="2">
    <location>
        <begin position="1"/>
        <end position="19"/>
    </location>
</feature>
<evidence type="ECO:0000313" key="3">
    <source>
        <dbReference type="EMBL" id="TRW25146.1"/>
    </source>
</evidence>
<dbReference type="RefSeq" id="WP_143372728.1">
    <property type="nucleotide sequence ID" value="NZ_VJVZ01000004.1"/>
</dbReference>
<proteinExistence type="predicted"/>
<evidence type="ECO:0000256" key="1">
    <source>
        <dbReference type="SAM" id="MobiDB-lite"/>
    </source>
</evidence>
<reference evidence="3 4" key="1">
    <citation type="submission" date="2019-07" db="EMBL/GenBank/DDBJ databases">
        <title>Flavobacterium sp. nov., isolated from glacier ice.</title>
        <authorList>
            <person name="Liu Q."/>
            <person name="Xin Y.-H."/>
        </authorList>
    </citation>
    <scope>NUCLEOTIDE SEQUENCE [LARGE SCALE GENOMIC DNA]</scope>
    <source>
        <strain evidence="3 4">ZT4R6</strain>
    </source>
</reference>
<dbReference type="AlphaFoldDB" id="A0A552V3U8"/>
<dbReference type="OrthoDB" id="9984861at2"/>
<gene>
    <name evidence="3" type="ORF">FMM05_07510</name>
</gene>
<feature type="compositionally biased region" description="Low complexity" evidence="1">
    <location>
        <begin position="47"/>
        <end position="68"/>
    </location>
</feature>
<dbReference type="EMBL" id="VJVZ01000004">
    <property type="protein sequence ID" value="TRW25146.1"/>
    <property type="molecule type" value="Genomic_DNA"/>
</dbReference>
<evidence type="ECO:0000313" key="4">
    <source>
        <dbReference type="Proteomes" id="UP000320643"/>
    </source>
</evidence>